<name>A0A3M2LUP6_9ACTN</name>
<keyword evidence="2" id="KW-0472">Membrane</keyword>
<sequence>MERLEQAAWPMAGGVLTVFVLAVVLKSAPWPWGYAAVAVAVGTFAARVPLLAAAGLGVAGWAFATGFDVRGSGDLGVSGSADAWRLAGLLAVGLAATLTASARAWAGAPGPAGRRVPTAGSAVAPRPAADAPVITAVPSGGALNCDDGLRQALAGLAFDVPPAPCGCGSEHPVPAVPAPAGPVHAVPRQRAPRSATRQEALRTPGDRIRRGAAGGPPSPGSSTKETESDE</sequence>
<organism evidence="3 4">
    <name type="scientific">Actinomadura harenae</name>
    <dbReference type="NCBI Taxonomy" id="2483351"/>
    <lineage>
        <taxon>Bacteria</taxon>
        <taxon>Bacillati</taxon>
        <taxon>Actinomycetota</taxon>
        <taxon>Actinomycetes</taxon>
        <taxon>Streptosporangiales</taxon>
        <taxon>Thermomonosporaceae</taxon>
        <taxon>Actinomadura</taxon>
    </lineage>
</organism>
<dbReference type="EMBL" id="RFFG01000049">
    <property type="protein sequence ID" value="RMI40826.1"/>
    <property type="molecule type" value="Genomic_DNA"/>
</dbReference>
<dbReference type="OrthoDB" id="3483933at2"/>
<dbReference type="RefSeq" id="WP_122196923.1">
    <property type="nucleotide sequence ID" value="NZ_JBHSKC010000005.1"/>
</dbReference>
<evidence type="ECO:0000313" key="3">
    <source>
        <dbReference type="EMBL" id="RMI40826.1"/>
    </source>
</evidence>
<gene>
    <name evidence="3" type="ORF">EBO15_25275</name>
</gene>
<evidence type="ECO:0000256" key="2">
    <source>
        <dbReference type="SAM" id="Phobius"/>
    </source>
</evidence>
<comment type="caution">
    <text evidence="3">The sequence shown here is derived from an EMBL/GenBank/DDBJ whole genome shotgun (WGS) entry which is preliminary data.</text>
</comment>
<feature type="transmembrane region" description="Helical" evidence="2">
    <location>
        <begin position="32"/>
        <end position="63"/>
    </location>
</feature>
<keyword evidence="4" id="KW-1185">Reference proteome</keyword>
<keyword evidence="2" id="KW-1133">Transmembrane helix</keyword>
<keyword evidence="2" id="KW-0812">Transmembrane</keyword>
<reference evidence="3 4" key="1">
    <citation type="submission" date="2018-10" db="EMBL/GenBank/DDBJ databases">
        <title>Isolation from soil.</title>
        <authorList>
            <person name="Hu J."/>
        </authorList>
    </citation>
    <scope>NUCLEOTIDE SEQUENCE [LARGE SCALE GENOMIC DNA]</scope>
    <source>
        <strain evidence="3 4">NEAU-Ht49</strain>
    </source>
</reference>
<accession>A0A3M2LUP6</accession>
<evidence type="ECO:0000313" key="4">
    <source>
        <dbReference type="Proteomes" id="UP000282674"/>
    </source>
</evidence>
<feature type="region of interest" description="Disordered" evidence="1">
    <location>
        <begin position="178"/>
        <end position="230"/>
    </location>
</feature>
<dbReference type="AlphaFoldDB" id="A0A3M2LUP6"/>
<feature type="transmembrane region" description="Helical" evidence="2">
    <location>
        <begin position="83"/>
        <end position="106"/>
    </location>
</feature>
<protein>
    <submittedName>
        <fullName evidence="3">Uncharacterized protein</fullName>
    </submittedName>
</protein>
<proteinExistence type="predicted"/>
<evidence type="ECO:0000256" key="1">
    <source>
        <dbReference type="SAM" id="MobiDB-lite"/>
    </source>
</evidence>
<dbReference type="Proteomes" id="UP000282674">
    <property type="component" value="Unassembled WGS sequence"/>
</dbReference>